<dbReference type="Gene3D" id="2.160.20.80">
    <property type="entry name" value="E3 ubiquitin-protein ligase SopA"/>
    <property type="match status" value="1"/>
</dbReference>
<reference evidence="1 2" key="1">
    <citation type="submission" date="2017-09" db="EMBL/GenBank/DDBJ databases">
        <title>Mdr eskape-Ghana.</title>
        <authorList>
            <person name="Agyepong N."/>
            <person name="Janice J."/>
            <person name="Samuelsen O."/>
            <person name="Owusu-Ofori A."/>
            <person name="Sundsfjord A."/>
            <person name="Essack S."/>
            <person name="Pedersen T."/>
        </authorList>
    </citation>
    <scope>NUCLEOTIDE SEQUENCE [LARGE SCALE GENOMIC DNA]</scope>
    <source>
        <strain evidence="1 2">46</strain>
    </source>
</reference>
<organism evidence="1 2">
    <name type="scientific">Klebsiella quasipneumoniae</name>
    <dbReference type="NCBI Taxonomy" id="1463165"/>
    <lineage>
        <taxon>Bacteria</taxon>
        <taxon>Pseudomonadati</taxon>
        <taxon>Pseudomonadota</taxon>
        <taxon>Gammaproteobacteria</taxon>
        <taxon>Enterobacterales</taxon>
        <taxon>Enterobacteriaceae</taxon>
        <taxon>Klebsiella/Raoultella group</taxon>
        <taxon>Klebsiella</taxon>
        <taxon>Klebsiella pneumoniae complex</taxon>
    </lineage>
</organism>
<dbReference type="SUPFAM" id="SSF141571">
    <property type="entry name" value="Pentapeptide repeat-like"/>
    <property type="match status" value="1"/>
</dbReference>
<feature type="non-terminal residue" evidence="1">
    <location>
        <position position="78"/>
    </location>
</feature>
<evidence type="ECO:0000313" key="2">
    <source>
        <dbReference type="Proteomes" id="UP000217648"/>
    </source>
</evidence>
<proteinExistence type="predicted"/>
<dbReference type="RefSeq" id="WP_134390862.1">
    <property type="nucleotide sequence ID" value="NZ_NXHG01000130.1"/>
</dbReference>
<gene>
    <name evidence="1" type="ORF">CP911_29680</name>
</gene>
<evidence type="ECO:0000313" key="1">
    <source>
        <dbReference type="EMBL" id="PCM58080.1"/>
    </source>
</evidence>
<dbReference type="Proteomes" id="UP000217648">
    <property type="component" value="Unassembled WGS sequence"/>
</dbReference>
<dbReference type="InterPro" id="IPR001646">
    <property type="entry name" value="5peptide_repeat"/>
</dbReference>
<comment type="caution">
    <text evidence="1">The sequence shown here is derived from an EMBL/GenBank/DDBJ whole genome shotgun (WGS) entry which is preliminary data.</text>
</comment>
<protein>
    <submittedName>
        <fullName evidence="1">Fluoroquinolone resistance protein</fullName>
    </submittedName>
</protein>
<dbReference type="Pfam" id="PF00805">
    <property type="entry name" value="Pentapeptide"/>
    <property type="match status" value="2"/>
</dbReference>
<sequence>MALALVGEKINRNRFTGEKIENSTFFNCDFSGADLSGTEFIGCQFYDRESQKGCNFSRAMLKDAIFKSCDLSMADFRN</sequence>
<dbReference type="EMBL" id="NXHG01000130">
    <property type="protein sequence ID" value="PCM58080.1"/>
    <property type="molecule type" value="Genomic_DNA"/>
</dbReference>
<accession>A0A2A5MB78</accession>
<name>A0A2A5MB78_9ENTR</name>
<dbReference type="AlphaFoldDB" id="A0A2A5MB78"/>